<dbReference type="AlphaFoldDB" id="A0A834K7C6"/>
<feature type="coiled-coil region" evidence="7">
    <location>
        <begin position="838"/>
        <end position="865"/>
    </location>
</feature>
<gene>
    <name evidence="10" type="ORF">HZH68_007333</name>
</gene>
<protein>
    <recommendedName>
        <fullName evidence="9">Transforming acidic coiled-coil-containing protein C-terminal domain-containing protein</fullName>
    </recommendedName>
</protein>
<dbReference type="InterPro" id="IPR039915">
    <property type="entry name" value="TACC"/>
</dbReference>
<comment type="subcellular location">
    <subcellularLocation>
        <location evidence="1">Cytoplasm</location>
        <location evidence="1">Cytoskeleton</location>
    </subcellularLocation>
</comment>
<evidence type="ECO:0000256" key="5">
    <source>
        <dbReference type="ARBA" id="ARBA00023054"/>
    </source>
</evidence>
<evidence type="ECO:0000313" key="11">
    <source>
        <dbReference type="Proteomes" id="UP000617340"/>
    </source>
</evidence>
<comment type="similarity">
    <text evidence="2">Belongs to the TACC family.</text>
</comment>
<keyword evidence="3" id="KW-0963">Cytoplasm</keyword>
<dbReference type="PANTHER" id="PTHR13924:SF10">
    <property type="entry name" value="TRANSFORMING ACIDIC COILED-COIL PROTEIN, ISOFORM K"/>
    <property type="match status" value="1"/>
</dbReference>
<feature type="coiled-coil region" evidence="7">
    <location>
        <begin position="707"/>
        <end position="802"/>
    </location>
</feature>
<evidence type="ECO:0000256" key="7">
    <source>
        <dbReference type="SAM" id="Coils"/>
    </source>
</evidence>
<evidence type="ECO:0000313" key="10">
    <source>
        <dbReference type="EMBL" id="KAF7401513.1"/>
    </source>
</evidence>
<dbReference type="Gene3D" id="1.20.5.1700">
    <property type="match status" value="1"/>
</dbReference>
<evidence type="ECO:0000256" key="2">
    <source>
        <dbReference type="ARBA" id="ARBA00009423"/>
    </source>
</evidence>
<feature type="region of interest" description="Disordered" evidence="8">
    <location>
        <begin position="1"/>
        <end position="66"/>
    </location>
</feature>
<feature type="coiled-coil region" evidence="7">
    <location>
        <begin position="902"/>
        <end position="929"/>
    </location>
</feature>
<keyword evidence="11" id="KW-1185">Reference proteome</keyword>
<dbReference type="GO" id="GO:0005737">
    <property type="term" value="C:cytoplasm"/>
    <property type="evidence" value="ECO:0007669"/>
    <property type="project" value="TreeGrafter"/>
</dbReference>
<name>A0A834K7C6_VESGE</name>
<evidence type="ECO:0000256" key="6">
    <source>
        <dbReference type="ARBA" id="ARBA00023212"/>
    </source>
</evidence>
<dbReference type="GO" id="GO:0007097">
    <property type="term" value="P:nuclear migration"/>
    <property type="evidence" value="ECO:0007669"/>
    <property type="project" value="TreeGrafter"/>
</dbReference>
<dbReference type="Pfam" id="PF05010">
    <property type="entry name" value="TACC_C"/>
    <property type="match status" value="1"/>
</dbReference>
<keyword evidence="6" id="KW-0206">Cytoskeleton</keyword>
<dbReference type="EMBL" id="JACSDZ010000006">
    <property type="protein sequence ID" value="KAF7401513.1"/>
    <property type="molecule type" value="Genomic_DNA"/>
</dbReference>
<sequence length="929" mass="104962">MEIRRSGEMSSPKSVGVGGQVREGTRVVLREITAMLHNSPPSQTSPRRKNDQKAESGNDTTNSTFSKVAAEHEVKVRFAREFADADLVTYSTPESFSSESSYYSIGSTQSIKNSGISSDTDDLNNSQLFKVADSSYVDSNIPGLNELIRGCADIQIDSNVEEVTLSNSIYESPDNTLIQTFNSAIDDTNVILDNKSPVKCNLNETRAVENGLATPLNVTHSLVNSSQTQEELQKHFIRDDIPQTSLHLEVNVSTEEDIAVNEQGSEQDLKESKVESVKLTLETSTPRSVSPVDYNEAESGRIEDICIDTNDRETDSCNVDEKKADVDNTSKTDINNTCTIQAITDIVSENINTSTDEKKPDRNNLNNNIADTRNINENKTDTENNIDEYKIDTTINIDEYKIDTAINIDEHKIDTTININEHKIDTTININEHKTDTIHIDEYIKTDTTFNIDDNKTDINYLNENETDKNNIDEHKTDITFDIDENKTDKNNLDENRIDTNNINGNKINKEDIVEKKTDEDNIDSNKKSTSNTGTDEVLDETLTLSDDTYLNLDSLNEVEQYEEFKPQRQSTTLSNDDATCCSLKKLELAAGEIADDIFKSPLEFEDDVFVNPVLEIFQDPTSFDFLSARGNSESATRLRNESLYIKFDPLLANVSMLPQGNSQVFSTPPSGTIHKLEEIQDKNDEPIQVTKSDTKEVDDIDGTEKLELLRATVSQLEKELEKQKKEYESKLEKQKATSQEKLTKLQAQINQEVENKNQLTVVVDEYEKSISRLLTEKERDRANFEQEKSKVQEELQATNLHLSNTEAAFNDVHLKYERLKGVVSAYKNNEGVLKESIQENLETIKSLENRYDQLKTHAMSQLRKANLELVDIRKQHEAETVKLHAMVRKAELKSNSLAEIVEQKTKENKELTQILDELIARVGRQNAE</sequence>
<dbReference type="GO" id="GO:0007052">
    <property type="term" value="P:mitotic spindle organization"/>
    <property type="evidence" value="ECO:0007669"/>
    <property type="project" value="InterPro"/>
</dbReference>
<evidence type="ECO:0000259" key="9">
    <source>
        <dbReference type="Pfam" id="PF05010"/>
    </source>
</evidence>
<dbReference type="InterPro" id="IPR007707">
    <property type="entry name" value="TACC_C"/>
</dbReference>
<feature type="compositionally biased region" description="Polar residues" evidence="8">
    <location>
        <begin position="363"/>
        <end position="373"/>
    </location>
</feature>
<feature type="compositionally biased region" description="Basic and acidic residues" evidence="8">
    <location>
        <begin position="511"/>
        <end position="527"/>
    </location>
</feature>
<proteinExistence type="inferred from homology"/>
<feature type="compositionally biased region" description="Polar residues" evidence="8">
    <location>
        <begin position="57"/>
        <end position="66"/>
    </location>
</feature>
<reference evidence="10" key="1">
    <citation type="journal article" date="2020" name="G3 (Bethesda)">
        <title>High-Quality Assemblies for Three Invasive Social Wasps from the &lt;i&gt;Vespula&lt;/i&gt; Genus.</title>
        <authorList>
            <person name="Harrop T.W.R."/>
            <person name="Guhlin J."/>
            <person name="McLaughlin G.M."/>
            <person name="Permina E."/>
            <person name="Stockwell P."/>
            <person name="Gilligan J."/>
            <person name="Le Lec M.F."/>
            <person name="Gruber M.A.M."/>
            <person name="Quinn O."/>
            <person name="Lovegrove M."/>
            <person name="Duncan E.J."/>
            <person name="Remnant E.J."/>
            <person name="Van Eeckhoven J."/>
            <person name="Graham B."/>
            <person name="Knapp R.A."/>
            <person name="Langford K.W."/>
            <person name="Kronenberg Z."/>
            <person name="Press M.O."/>
            <person name="Eacker S.M."/>
            <person name="Wilson-Rankin E.E."/>
            <person name="Purcell J."/>
            <person name="Lester P.J."/>
            <person name="Dearden P.K."/>
        </authorList>
    </citation>
    <scope>NUCLEOTIDE SEQUENCE</scope>
    <source>
        <strain evidence="10">Linc-1</strain>
    </source>
</reference>
<feature type="domain" description="Transforming acidic coiled-coil-containing protein C-terminal" evidence="9">
    <location>
        <begin position="725"/>
        <end position="920"/>
    </location>
</feature>
<dbReference type="FunFam" id="1.20.5.1700:FF:000001">
    <property type="entry name" value="Transforming acidic coiled-coil-containing protein 1 isoform 2"/>
    <property type="match status" value="1"/>
</dbReference>
<keyword evidence="4" id="KW-0597">Phosphoprotein</keyword>
<dbReference type="PANTHER" id="PTHR13924">
    <property type="entry name" value="TRANSFORMING ACIDIC COILED-COIL CONTAINING PROTEIN 1/2"/>
    <property type="match status" value="1"/>
</dbReference>
<keyword evidence="5 7" id="KW-0175">Coiled coil</keyword>
<dbReference type="GO" id="GO:0005856">
    <property type="term" value="C:cytoskeleton"/>
    <property type="evidence" value="ECO:0007669"/>
    <property type="project" value="UniProtKB-SubCell"/>
</dbReference>
<dbReference type="Proteomes" id="UP000617340">
    <property type="component" value="Unassembled WGS sequence"/>
</dbReference>
<feature type="region of interest" description="Disordered" evidence="8">
    <location>
        <begin position="511"/>
        <end position="535"/>
    </location>
</feature>
<organism evidence="10 11">
    <name type="scientific">Vespula germanica</name>
    <name type="common">German yellow jacket</name>
    <name type="synonym">Paravespula germanica</name>
    <dbReference type="NCBI Taxonomy" id="30212"/>
    <lineage>
        <taxon>Eukaryota</taxon>
        <taxon>Metazoa</taxon>
        <taxon>Ecdysozoa</taxon>
        <taxon>Arthropoda</taxon>
        <taxon>Hexapoda</taxon>
        <taxon>Insecta</taxon>
        <taxon>Pterygota</taxon>
        <taxon>Neoptera</taxon>
        <taxon>Endopterygota</taxon>
        <taxon>Hymenoptera</taxon>
        <taxon>Apocrita</taxon>
        <taxon>Aculeata</taxon>
        <taxon>Vespoidea</taxon>
        <taxon>Vespidae</taxon>
        <taxon>Vespinae</taxon>
        <taxon>Vespula</taxon>
    </lineage>
</organism>
<accession>A0A834K7C6</accession>
<evidence type="ECO:0000256" key="8">
    <source>
        <dbReference type="SAM" id="MobiDB-lite"/>
    </source>
</evidence>
<feature type="region of interest" description="Disordered" evidence="8">
    <location>
        <begin position="353"/>
        <end position="374"/>
    </location>
</feature>
<evidence type="ECO:0000256" key="1">
    <source>
        <dbReference type="ARBA" id="ARBA00004245"/>
    </source>
</evidence>
<comment type="caution">
    <text evidence="10">The sequence shown here is derived from an EMBL/GenBank/DDBJ whole genome shotgun (WGS) entry which is preliminary data.</text>
</comment>
<evidence type="ECO:0000256" key="4">
    <source>
        <dbReference type="ARBA" id="ARBA00022553"/>
    </source>
</evidence>
<evidence type="ECO:0000256" key="3">
    <source>
        <dbReference type="ARBA" id="ARBA00022490"/>
    </source>
</evidence>